<evidence type="ECO:0000313" key="3">
    <source>
        <dbReference type="Proteomes" id="UP000814243"/>
    </source>
</evidence>
<dbReference type="Proteomes" id="UP000814243">
    <property type="component" value="Unassembled WGS sequence"/>
</dbReference>
<accession>A0A922MKF7</accession>
<evidence type="ECO:0000313" key="2">
    <source>
        <dbReference type="EMBL" id="KAH9638113.1"/>
    </source>
</evidence>
<keyword evidence="1" id="KW-0472">Membrane</keyword>
<keyword evidence="1" id="KW-0812">Transmembrane</keyword>
<feature type="non-terminal residue" evidence="2">
    <location>
        <position position="1"/>
    </location>
</feature>
<keyword evidence="1" id="KW-1133">Transmembrane helix</keyword>
<feature type="transmembrane region" description="Helical" evidence="1">
    <location>
        <begin position="264"/>
        <end position="282"/>
    </location>
</feature>
<reference evidence="2" key="1">
    <citation type="journal article" date="2021" name="G3 (Bethesda)">
        <title>Genome and transcriptome analysis of the beet armyworm Spodoptera exigua reveals targets for pest control. .</title>
        <authorList>
            <person name="Simon S."/>
            <person name="Breeschoten T."/>
            <person name="Jansen H.J."/>
            <person name="Dirks R.P."/>
            <person name="Schranz M.E."/>
            <person name="Ros V.I.D."/>
        </authorList>
    </citation>
    <scope>NUCLEOTIDE SEQUENCE</scope>
    <source>
        <strain evidence="2">TB_SE_WUR_2020</strain>
    </source>
</reference>
<sequence length="369" mass="42627">MVIETTINVFLSLITKEQYVVKYFSALQTTFNLYINRFIIFTSIFVQQINFIIFFELFGLMTSILYEIEVLTTTFGRLTLVYTIEHYHKTVKDLCKALKDKFGAGNVSDVDKSRHVEDFMVHYMVATDNLDGTTNDMRTKMIAAAFCEFNKLIITVYYTNNIMILDLMKVITCVLELSLSVFSMAAPMILMESTANYLEEIKILLTDELLTYKVRNLCKILKCKLKTMNISDDEKSKHVQDFIVNYVKLNNNFAEVLKSTRPKMIVACVGDFFKLIFGMFLMSNQLYEAFDELLFGFLEIGLACTILFIPMLLLEHTANDVDKIKKLLSKELHGNDADSEKIQHIQDFVDGYIRTVNILDITTTYVRIK</sequence>
<evidence type="ECO:0000256" key="1">
    <source>
        <dbReference type="SAM" id="Phobius"/>
    </source>
</evidence>
<proteinExistence type="predicted"/>
<feature type="transmembrane region" description="Helical" evidence="1">
    <location>
        <begin position="294"/>
        <end position="314"/>
    </location>
</feature>
<comment type="caution">
    <text evidence="2">The sequence shown here is derived from an EMBL/GenBank/DDBJ whole genome shotgun (WGS) entry which is preliminary data.</text>
</comment>
<name>A0A922MKF7_SPOEX</name>
<feature type="transmembrane region" description="Helical" evidence="1">
    <location>
        <begin position="38"/>
        <end position="58"/>
    </location>
</feature>
<organism evidence="2 3">
    <name type="scientific">Spodoptera exigua</name>
    <name type="common">Beet armyworm</name>
    <name type="synonym">Noctua fulgens</name>
    <dbReference type="NCBI Taxonomy" id="7107"/>
    <lineage>
        <taxon>Eukaryota</taxon>
        <taxon>Metazoa</taxon>
        <taxon>Ecdysozoa</taxon>
        <taxon>Arthropoda</taxon>
        <taxon>Hexapoda</taxon>
        <taxon>Insecta</taxon>
        <taxon>Pterygota</taxon>
        <taxon>Neoptera</taxon>
        <taxon>Endopterygota</taxon>
        <taxon>Lepidoptera</taxon>
        <taxon>Glossata</taxon>
        <taxon>Ditrysia</taxon>
        <taxon>Noctuoidea</taxon>
        <taxon>Noctuidae</taxon>
        <taxon>Amphipyrinae</taxon>
        <taxon>Spodoptera</taxon>
    </lineage>
</organism>
<dbReference type="AlphaFoldDB" id="A0A922MKF7"/>
<protein>
    <submittedName>
        <fullName evidence="2">Uncharacterized protein</fullName>
    </submittedName>
</protein>
<dbReference type="EMBL" id="JACEFF010000418">
    <property type="protein sequence ID" value="KAH9638113.1"/>
    <property type="molecule type" value="Genomic_DNA"/>
</dbReference>
<gene>
    <name evidence="2" type="ORF">HF086_014974</name>
</gene>